<reference evidence="15 16" key="1">
    <citation type="journal article" date="2014" name="Genome Biol. Evol.">
        <title>The genome of the myxosporean Thelohanellus kitauei shows adaptations to nutrient acquisition within its fish host.</title>
        <authorList>
            <person name="Yang Y."/>
            <person name="Xiong J."/>
            <person name="Zhou Z."/>
            <person name="Huo F."/>
            <person name="Miao W."/>
            <person name="Ran C."/>
            <person name="Liu Y."/>
            <person name="Zhang J."/>
            <person name="Feng J."/>
            <person name="Wang M."/>
            <person name="Wang M."/>
            <person name="Wang L."/>
            <person name="Yao B."/>
        </authorList>
    </citation>
    <scope>NUCLEOTIDE SEQUENCE [LARGE SCALE GENOMIC DNA]</scope>
    <source>
        <strain evidence="15">Wuqing</strain>
    </source>
</reference>
<dbReference type="InterPro" id="IPR022953">
    <property type="entry name" value="ATP_PFK"/>
</dbReference>
<evidence type="ECO:0000256" key="11">
    <source>
        <dbReference type="ARBA" id="ARBA00022842"/>
    </source>
</evidence>
<evidence type="ECO:0000313" key="16">
    <source>
        <dbReference type="Proteomes" id="UP000031668"/>
    </source>
</evidence>
<keyword evidence="16" id="KW-1185">Reference proteome</keyword>
<evidence type="ECO:0000256" key="10">
    <source>
        <dbReference type="ARBA" id="ARBA00022840"/>
    </source>
</evidence>
<dbReference type="GO" id="GO:0003872">
    <property type="term" value="F:6-phosphofructokinase activity"/>
    <property type="evidence" value="ECO:0007669"/>
    <property type="project" value="UniProtKB-EC"/>
</dbReference>
<name>A0A0C2JXY8_THEKT</name>
<dbReference type="GO" id="GO:0016208">
    <property type="term" value="F:AMP binding"/>
    <property type="evidence" value="ECO:0007669"/>
    <property type="project" value="TreeGrafter"/>
</dbReference>
<dbReference type="GO" id="GO:0046872">
    <property type="term" value="F:metal ion binding"/>
    <property type="evidence" value="ECO:0007669"/>
    <property type="project" value="UniProtKB-KW"/>
</dbReference>
<comment type="catalytic activity">
    <reaction evidence="13">
        <text>beta-D-fructose 6-phosphate + ATP = beta-D-fructose 1,6-bisphosphate + ADP + H(+)</text>
        <dbReference type="Rhea" id="RHEA:16109"/>
        <dbReference type="ChEBI" id="CHEBI:15378"/>
        <dbReference type="ChEBI" id="CHEBI:30616"/>
        <dbReference type="ChEBI" id="CHEBI:32966"/>
        <dbReference type="ChEBI" id="CHEBI:57634"/>
        <dbReference type="ChEBI" id="CHEBI:456216"/>
        <dbReference type="EC" id="2.7.1.11"/>
    </reaction>
</comment>
<dbReference type="GO" id="GO:0005945">
    <property type="term" value="C:6-phosphofructokinase complex"/>
    <property type="evidence" value="ECO:0007669"/>
    <property type="project" value="TreeGrafter"/>
</dbReference>
<dbReference type="EMBL" id="JWZT01000441">
    <property type="protein sequence ID" value="KII74353.1"/>
    <property type="molecule type" value="Genomic_DNA"/>
</dbReference>
<evidence type="ECO:0000256" key="9">
    <source>
        <dbReference type="ARBA" id="ARBA00022777"/>
    </source>
</evidence>
<dbReference type="GO" id="GO:0042802">
    <property type="term" value="F:identical protein binding"/>
    <property type="evidence" value="ECO:0007669"/>
    <property type="project" value="TreeGrafter"/>
</dbReference>
<dbReference type="GO" id="GO:0005524">
    <property type="term" value="F:ATP binding"/>
    <property type="evidence" value="ECO:0007669"/>
    <property type="project" value="UniProtKB-KW"/>
</dbReference>
<protein>
    <recommendedName>
        <fullName evidence="4">6-phosphofructokinase</fullName>
        <ecNumber evidence="4">2.7.1.11</ecNumber>
    </recommendedName>
</protein>
<dbReference type="Pfam" id="PF00365">
    <property type="entry name" value="PFK"/>
    <property type="match status" value="1"/>
</dbReference>
<keyword evidence="5" id="KW-0963">Cytoplasm</keyword>
<keyword evidence="11" id="KW-0460">Magnesium</keyword>
<feature type="domain" description="Phosphofructokinase" evidence="14">
    <location>
        <begin position="12"/>
        <end position="129"/>
    </location>
</feature>
<accession>A0A0C2JXY8</accession>
<dbReference type="PANTHER" id="PTHR13697">
    <property type="entry name" value="PHOSPHOFRUCTOKINASE"/>
    <property type="match status" value="1"/>
</dbReference>
<organism evidence="15 16">
    <name type="scientific">Thelohanellus kitauei</name>
    <name type="common">Myxosporean</name>
    <dbReference type="NCBI Taxonomy" id="669202"/>
    <lineage>
        <taxon>Eukaryota</taxon>
        <taxon>Metazoa</taxon>
        <taxon>Cnidaria</taxon>
        <taxon>Myxozoa</taxon>
        <taxon>Myxosporea</taxon>
        <taxon>Bivalvulida</taxon>
        <taxon>Platysporina</taxon>
        <taxon>Myxobolidae</taxon>
        <taxon>Thelohanellus</taxon>
    </lineage>
</organism>
<dbReference type="Gene3D" id="3.40.50.450">
    <property type="match status" value="1"/>
</dbReference>
<sequence length="141" mass="15360">MSHQQPDFSDVKVAILTSGGDAQGMNAAIRSCGRMVLSLGARMFVVKWGYQGLVEGGENIQEYQWNDLSKTIHIGGTILGTARCAYFLTPEGRMMACLNLIQIGINKLVVIGGDGSLTGADIFRKEWPDHIETLEKTGQDK</sequence>
<dbReference type="OMA" id="NSFEATW"/>
<evidence type="ECO:0000256" key="1">
    <source>
        <dbReference type="ARBA" id="ARBA00001946"/>
    </source>
</evidence>
<evidence type="ECO:0000256" key="6">
    <source>
        <dbReference type="ARBA" id="ARBA00022679"/>
    </source>
</evidence>
<evidence type="ECO:0000256" key="5">
    <source>
        <dbReference type="ARBA" id="ARBA00022490"/>
    </source>
</evidence>
<evidence type="ECO:0000256" key="7">
    <source>
        <dbReference type="ARBA" id="ARBA00022723"/>
    </source>
</evidence>
<evidence type="ECO:0000256" key="2">
    <source>
        <dbReference type="ARBA" id="ARBA00004496"/>
    </source>
</evidence>
<dbReference type="PANTHER" id="PTHR13697:SF4">
    <property type="entry name" value="ATP-DEPENDENT 6-PHOSPHOFRUCTOKINASE"/>
    <property type="match status" value="1"/>
</dbReference>
<dbReference type="EC" id="2.7.1.11" evidence="4"/>
<dbReference type="SUPFAM" id="SSF53784">
    <property type="entry name" value="Phosphofructokinase"/>
    <property type="match status" value="1"/>
</dbReference>
<dbReference type="Proteomes" id="UP000031668">
    <property type="component" value="Unassembled WGS sequence"/>
</dbReference>
<evidence type="ECO:0000259" key="14">
    <source>
        <dbReference type="Pfam" id="PF00365"/>
    </source>
</evidence>
<dbReference type="InterPro" id="IPR035966">
    <property type="entry name" value="PKF_sf"/>
</dbReference>
<evidence type="ECO:0000256" key="3">
    <source>
        <dbReference type="ARBA" id="ARBA00004679"/>
    </source>
</evidence>
<keyword evidence="7" id="KW-0479">Metal-binding</keyword>
<dbReference type="GO" id="GO:0061621">
    <property type="term" value="P:canonical glycolysis"/>
    <property type="evidence" value="ECO:0007669"/>
    <property type="project" value="TreeGrafter"/>
</dbReference>
<dbReference type="GO" id="GO:0048029">
    <property type="term" value="F:monosaccharide binding"/>
    <property type="evidence" value="ECO:0007669"/>
    <property type="project" value="TreeGrafter"/>
</dbReference>
<comment type="pathway">
    <text evidence="3">Carbohydrate degradation; glycolysis; D-glyceraldehyde 3-phosphate and glycerone phosphate from D-glucose: step 3/4.</text>
</comment>
<gene>
    <name evidence="15" type="ORF">RF11_15288</name>
</gene>
<dbReference type="OrthoDB" id="537915at2759"/>
<comment type="caution">
    <text evidence="15">The sequence shown here is derived from an EMBL/GenBank/DDBJ whole genome shotgun (WGS) entry which is preliminary data.</text>
</comment>
<keyword evidence="6" id="KW-0808">Transferase</keyword>
<dbReference type="GO" id="GO:0070095">
    <property type="term" value="F:fructose-6-phosphate binding"/>
    <property type="evidence" value="ECO:0007669"/>
    <property type="project" value="TreeGrafter"/>
</dbReference>
<keyword evidence="9 15" id="KW-0418">Kinase</keyword>
<comment type="cofactor">
    <cofactor evidence="1">
        <name>Mg(2+)</name>
        <dbReference type="ChEBI" id="CHEBI:18420"/>
    </cofactor>
</comment>
<keyword evidence="10" id="KW-0067">ATP-binding</keyword>
<evidence type="ECO:0000256" key="12">
    <source>
        <dbReference type="ARBA" id="ARBA00023152"/>
    </source>
</evidence>
<proteinExistence type="predicted"/>
<dbReference type="AlphaFoldDB" id="A0A0C2JXY8"/>
<evidence type="ECO:0000256" key="8">
    <source>
        <dbReference type="ARBA" id="ARBA00022741"/>
    </source>
</evidence>
<evidence type="ECO:0000256" key="13">
    <source>
        <dbReference type="ARBA" id="ARBA00048070"/>
    </source>
</evidence>
<evidence type="ECO:0000313" key="15">
    <source>
        <dbReference type="EMBL" id="KII74353.1"/>
    </source>
</evidence>
<keyword evidence="8" id="KW-0547">Nucleotide-binding</keyword>
<comment type="subcellular location">
    <subcellularLocation>
        <location evidence="2">Cytoplasm</location>
    </subcellularLocation>
</comment>
<dbReference type="UniPathway" id="UPA00109">
    <property type="reaction ID" value="UER00182"/>
</dbReference>
<dbReference type="InterPro" id="IPR000023">
    <property type="entry name" value="Phosphofructokinase_dom"/>
</dbReference>
<evidence type="ECO:0000256" key="4">
    <source>
        <dbReference type="ARBA" id="ARBA00012055"/>
    </source>
</evidence>
<keyword evidence="12" id="KW-0324">Glycolysis</keyword>
<dbReference type="PRINTS" id="PR00476">
    <property type="entry name" value="PHFRCTKINASE"/>
</dbReference>
<dbReference type="GO" id="GO:0006002">
    <property type="term" value="P:fructose 6-phosphate metabolic process"/>
    <property type="evidence" value="ECO:0007669"/>
    <property type="project" value="InterPro"/>
</dbReference>
<dbReference type="GO" id="GO:0030388">
    <property type="term" value="P:fructose 1,6-bisphosphate metabolic process"/>
    <property type="evidence" value="ECO:0007669"/>
    <property type="project" value="TreeGrafter"/>
</dbReference>